<evidence type="ECO:0000313" key="2">
    <source>
        <dbReference type="Proteomes" id="UP000343370"/>
    </source>
</evidence>
<evidence type="ECO:0000313" key="1">
    <source>
        <dbReference type="EMBL" id="QGF21772.1"/>
    </source>
</evidence>
<dbReference type="EMBL" id="MN604230">
    <property type="protein sequence ID" value="QGF21772.1"/>
    <property type="molecule type" value="Genomic_DNA"/>
</dbReference>
<dbReference type="CDD" id="cd11527">
    <property type="entry name" value="NTP-PPase_dUTPase"/>
    <property type="match status" value="1"/>
</dbReference>
<dbReference type="SUPFAM" id="SSF101386">
    <property type="entry name" value="all-alpha NTP pyrophosphatases"/>
    <property type="match status" value="1"/>
</dbReference>
<keyword evidence="2" id="KW-1185">Reference proteome</keyword>
<dbReference type="Proteomes" id="UP000343370">
    <property type="component" value="Segment"/>
</dbReference>
<proteinExistence type="predicted"/>
<organism evidence="1 2">
    <name type="scientific">Bacillus phage vB_BcM_Sam112</name>
    <dbReference type="NCBI Taxonomy" id="2663324"/>
    <lineage>
        <taxon>Viruses</taxon>
        <taxon>Duplodnaviria</taxon>
        <taxon>Heunggongvirae</taxon>
        <taxon>Uroviricota</taxon>
        <taxon>Caudoviricetes</taxon>
        <taxon>Trautnerviridae</taxon>
        <taxon>Prospektnaukivirus</taxon>
        <taxon>Prospektnaukivirus sam112</taxon>
    </lineage>
</organism>
<dbReference type="Pfam" id="PF08761">
    <property type="entry name" value="dUTPase_2"/>
    <property type="match status" value="1"/>
</dbReference>
<sequence length="171" mass="20390">MNVQELYKVQQGLKDHIGYKGKDKFSKMMLAMQVEFMECANDWRGFKYWSEDQQPKKSLLEEYVDGLHFVLETGLDLVELGYIHALPKMVEPYKRSGATIERLFQQLLYLTLNIQRYMNDFQMNGVVHREYMLLFSEFLNLGRLLGFNEESIHKAYMEKNAENHNRQERGY</sequence>
<name>A0A5Q2F3Z8_9CAUD</name>
<accession>A0A5Q2F3Z8</accession>
<dbReference type="PIRSF" id="PIRSF030140">
    <property type="entry name" value="UCP030140"/>
    <property type="match status" value="1"/>
</dbReference>
<dbReference type="InterPro" id="IPR014871">
    <property type="entry name" value="dUTPase/dCTP_pyrophosphatase"/>
</dbReference>
<dbReference type="Gene3D" id="1.10.4010.10">
    <property type="entry name" value="Type II deoxyuridine triphosphatase"/>
    <property type="match status" value="1"/>
</dbReference>
<reference evidence="1 2" key="1">
    <citation type="submission" date="2019-10" db="EMBL/GenBank/DDBJ databases">
        <authorList>
            <person name="Kazantseva O."/>
            <person name="Piligrimova E."/>
            <person name="Shadrin A."/>
            <person name="Zagorodny V."/>
        </authorList>
    </citation>
    <scope>NUCLEOTIDE SEQUENCE [LARGE SCALE GENOMIC DNA]</scope>
</reference>
<gene>
    <name evidence="1" type="ORF">Sam112_gp70</name>
</gene>
<dbReference type="InterPro" id="IPR016947">
    <property type="entry name" value="UCP030140"/>
</dbReference>
<protein>
    <submittedName>
        <fullName evidence="1">Dimeric dUTPase</fullName>
    </submittedName>
</protein>